<protein>
    <recommendedName>
        <fullName evidence="4">Helix-turn-helix protein</fullName>
    </recommendedName>
</protein>
<evidence type="ECO:0000313" key="2">
    <source>
        <dbReference type="EMBL" id="GAA1233473.1"/>
    </source>
</evidence>
<dbReference type="EMBL" id="BAAALF010000033">
    <property type="protein sequence ID" value="GAA1233473.1"/>
    <property type="molecule type" value="Genomic_DNA"/>
</dbReference>
<feature type="region of interest" description="Disordered" evidence="1">
    <location>
        <begin position="106"/>
        <end position="158"/>
    </location>
</feature>
<keyword evidence="3" id="KW-1185">Reference proteome</keyword>
<sequence length="403" mass="41045">MSTSEPSGPVAGQRQSVVTDFAAALRQLRLEAGNPSFRAMAGATGAISHTTLHEAASGSRLPSWPTTRSYVQACGGHESEWRRRWLAAASAASDRQAADHRLPEPAAALPQAPPQPPPQSQSQEPAEGLAPGAAPPAAATDVGTPPESPQDAPARPSRFRRRRRALTHLTVLAVGAALGAGTVLATDRDTVTVTGPVAAAPSYVARVASATGTTYQTSTTLPVNRAVAAGETLVVPVMLTNTGPGEVRATDSHGDTYVMAADQSDGAAGDRTLVLTATVATALSPSDAITLSYPSAGEQHVIVDELTGVRTVDRHASASGARGTDFNSGTTPTTSVGPELVFGVAGVQGGAPVTWTDGFTALPTLSVSSDQLATGYKRVTVAGSYAAVGSCDHQWMAAVVAFA</sequence>
<dbReference type="Proteomes" id="UP001500037">
    <property type="component" value="Unassembled WGS sequence"/>
</dbReference>
<dbReference type="Pfam" id="PF13560">
    <property type="entry name" value="HTH_31"/>
    <property type="match status" value="1"/>
</dbReference>
<evidence type="ECO:0000256" key="1">
    <source>
        <dbReference type="SAM" id="MobiDB-lite"/>
    </source>
</evidence>
<comment type="caution">
    <text evidence="2">The sequence shown here is derived from an EMBL/GenBank/DDBJ whole genome shotgun (WGS) entry which is preliminary data.</text>
</comment>
<organism evidence="2 3">
    <name type="scientific">Kitasatospora nipponensis</name>
    <dbReference type="NCBI Taxonomy" id="258049"/>
    <lineage>
        <taxon>Bacteria</taxon>
        <taxon>Bacillati</taxon>
        <taxon>Actinomycetota</taxon>
        <taxon>Actinomycetes</taxon>
        <taxon>Kitasatosporales</taxon>
        <taxon>Streptomycetaceae</taxon>
        <taxon>Kitasatospora</taxon>
    </lineage>
</organism>
<proteinExistence type="predicted"/>
<evidence type="ECO:0008006" key="4">
    <source>
        <dbReference type="Google" id="ProtNLM"/>
    </source>
</evidence>
<dbReference type="RefSeq" id="WP_344441450.1">
    <property type="nucleotide sequence ID" value="NZ_BAAALF010000033.1"/>
</dbReference>
<feature type="compositionally biased region" description="Low complexity" evidence="1">
    <location>
        <begin position="120"/>
        <end position="139"/>
    </location>
</feature>
<reference evidence="2 3" key="1">
    <citation type="journal article" date="2019" name="Int. J. Syst. Evol. Microbiol.">
        <title>The Global Catalogue of Microorganisms (GCM) 10K type strain sequencing project: providing services to taxonomists for standard genome sequencing and annotation.</title>
        <authorList>
            <consortium name="The Broad Institute Genomics Platform"/>
            <consortium name="The Broad Institute Genome Sequencing Center for Infectious Disease"/>
            <person name="Wu L."/>
            <person name="Ma J."/>
        </authorList>
    </citation>
    <scope>NUCLEOTIDE SEQUENCE [LARGE SCALE GENOMIC DNA]</scope>
    <source>
        <strain evidence="2 3">JCM 13004</strain>
    </source>
</reference>
<name>A0ABN1W673_9ACTN</name>
<gene>
    <name evidence="2" type="ORF">GCM10009665_24690</name>
</gene>
<evidence type="ECO:0000313" key="3">
    <source>
        <dbReference type="Proteomes" id="UP001500037"/>
    </source>
</evidence>
<accession>A0ABN1W673</accession>